<protein>
    <recommendedName>
        <fullName evidence="4">HotDog ACOT-type domain-containing protein</fullName>
    </recommendedName>
</protein>
<evidence type="ECO:0000259" key="4">
    <source>
        <dbReference type="PROSITE" id="PS51770"/>
    </source>
</evidence>
<feature type="domain" description="HotDog ACOT-type" evidence="4">
    <location>
        <begin position="13"/>
        <end position="128"/>
    </location>
</feature>
<proteinExistence type="inferred from homology"/>
<evidence type="ECO:0000256" key="1">
    <source>
        <dbReference type="ARBA" id="ARBA00010458"/>
    </source>
</evidence>
<dbReference type="Proteomes" id="UP001062263">
    <property type="component" value="Chromosome"/>
</dbReference>
<dbReference type="CDD" id="cd03442">
    <property type="entry name" value="BFIT_BACH"/>
    <property type="match status" value="1"/>
</dbReference>
<dbReference type="InterPro" id="IPR040170">
    <property type="entry name" value="Cytosol_ACT"/>
</dbReference>
<accession>A0ABM7ZFJ7</accession>
<dbReference type="PANTHER" id="PTHR11049:SF5">
    <property type="entry name" value="ACYL-COA THIOESTER HYDROLASE YCIA"/>
    <property type="match status" value="1"/>
</dbReference>
<dbReference type="InterPro" id="IPR029069">
    <property type="entry name" value="HotDog_dom_sf"/>
</dbReference>
<keyword evidence="6" id="KW-1185">Reference proteome</keyword>
<keyword evidence="2 3" id="KW-0378">Hydrolase</keyword>
<evidence type="ECO:0000256" key="3">
    <source>
        <dbReference type="PROSITE-ProRule" id="PRU01106"/>
    </source>
</evidence>
<dbReference type="SUPFAM" id="SSF54637">
    <property type="entry name" value="Thioesterase/thiol ester dehydrase-isomerase"/>
    <property type="match status" value="1"/>
</dbReference>
<reference evidence="5" key="1">
    <citation type="submission" date="2022-06" db="EMBL/GenBank/DDBJ databases">
        <title>Akkermansia biwalacus sp. nov., an anaerobic mucin-degrading bacterium isolated from human intestine.</title>
        <authorList>
            <person name="Kobayashi Y."/>
            <person name="Inoue S."/>
            <person name="Kawahara T."/>
            <person name="Kohda N."/>
        </authorList>
    </citation>
    <scope>NUCLEOTIDE SEQUENCE</scope>
    <source>
        <strain evidence="5">WON2089</strain>
    </source>
</reference>
<organism evidence="5 6">
    <name type="scientific">Akkermansia biwaensis</name>
    <dbReference type="NCBI Taxonomy" id="2946555"/>
    <lineage>
        <taxon>Bacteria</taxon>
        <taxon>Pseudomonadati</taxon>
        <taxon>Verrucomicrobiota</taxon>
        <taxon>Verrucomicrobiia</taxon>
        <taxon>Verrucomicrobiales</taxon>
        <taxon>Akkermansiaceae</taxon>
        <taxon>Akkermansia</taxon>
    </lineage>
</organism>
<evidence type="ECO:0000313" key="6">
    <source>
        <dbReference type="Proteomes" id="UP001062263"/>
    </source>
</evidence>
<dbReference type="Pfam" id="PF03061">
    <property type="entry name" value="4HBT"/>
    <property type="match status" value="1"/>
</dbReference>
<dbReference type="Gene3D" id="3.10.129.10">
    <property type="entry name" value="Hotdog Thioesterase"/>
    <property type="match status" value="1"/>
</dbReference>
<evidence type="ECO:0000256" key="2">
    <source>
        <dbReference type="ARBA" id="ARBA00022801"/>
    </source>
</evidence>
<dbReference type="EMBL" id="AP025943">
    <property type="protein sequence ID" value="BDL43452.1"/>
    <property type="molecule type" value="Genomic_DNA"/>
</dbReference>
<dbReference type="InterPro" id="IPR033120">
    <property type="entry name" value="HOTDOG_ACOT"/>
</dbReference>
<evidence type="ECO:0000313" key="5">
    <source>
        <dbReference type="EMBL" id="BDL43452.1"/>
    </source>
</evidence>
<sequence>MKDTIYEENRLPEGRMPALRVEPMPADTNQHGDVFGGWVMSQVDLAGASTAMRYALSRYIVTRAVSSLTFEAPVMVGDVVSFYTDIIRVGRTSLTVKVVVYAERLTKLCNNVAKITEAELVYVALGPDKKPIDLEESRAQFAQCCSLETGGEVSCS</sequence>
<dbReference type="InterPro" id="IPR006683">
    <property type="entry name" value="Thioestr_dom"/>
</dbReference>
<comment type="similarity">
    <text evidence="1">Belongs to the acyl coenzyme A hydrolase family.</text>
</comment>
<gene>
    <name evidence="5" type="ORF">Abiwalacus_10260</name>
</gene>
<dbReference type="PROSITE" id="PS51770">
    <property type="entry name" value="HOTDOG_ACOT"/>
    <property type="match status" value="1"/>
</dbReference>
<dbReference type="PANTHER" id="PTHR11049">
    <property type="entry name" value="ACYL COENZYME A THIOESTER HYDROLASE"/>
    <property type="match status" value="1"/>
</dbReference>
<name>A0ABM7ZFJ7_9BACT</name>
<dbReference type="RefSeq" id="WP_215435552.1">
    <property type="nucleotide sequence ID" value="NZ_AP025943.1"/>
</dbReference>